<dbReference type="Proteomes" id="UP000322234">
    <property type="component" value="Unassembled WGS sequence"/>
</dbReference>
<feature type="region of interest" description="Disordered" evidence="1">
    <location>
        <begin position="200"/>
        <end position="230"/>
    </location>
</feature>
<proteinExistence type="predicted"/>
<keyword evidence="3" id="KW-1185">Reference proteome</keyword>
<protein>
    <submittedName>
        <fullName evidence="2">Uncharacterized protein</fullName>
    </submittedName>
</protein>
<evidence type="ECO:0000313" key="3">
    <source>
        <dbReference type="Proteomes" id="UP000322234"/>
    </source>
</evidence>
<dbReference type="EMBL" id="VBQZ03000021">
    <property type="protein sequence ID" value="MXQ84329.1"/>
    <property type="molecule type" value="Genomic_DNA"/>
</dbReference>
<reference evidence="2" key="1">
    <citation type="submission" date="2019-10" db="EMBL/GenBank/DDBJ databases">
        <title>The sequence and de novo assembly of the wild yak genome.</title>
        <authorList>
            <person name="Liu Y."/>
        </authorList>
    </citation>
    <scope>NUCLEOTIDE SEQUENCE [LARGE SCALE GENOMIC DNA]</scope>
    <source>
        <strain evidence="2">WY2019</strain>
    </source>
</reference>
<evidence type="ECO:0000313" key="2">
    <source>
        <dbReference type="EMBL" id="MXQ84329.1"/>
    </source>
</evidence>
<sequence>MIPSHKQLEERLHRCQRSSYHRTDFWRIGLNPSKTTVEDVQSASWRPDSVSFPLIDSLGALPEFSRKAPLYYTSSKIYNIITLQYSAPPLETAGGQVTRYCWPGQKSKIIKYKSYINLPTTSIKTLIQNLKTIKKPIISDLTFSDSMSIFCHGINGRNGFQREGKTDPLLGGHGLKDVRVLDLDLLPWGSAFRDEIRNGSPKEEHAMRRQYNPDQRISQKMGTRHPESESLRNLEGRFGSFLPRAKERDVVRGATVIALITHLLTGLHHH</sequence>
<feature type="compositionally biased region" description="Polar residues" evidence="1">
    <location>
        <begin position="212"/>
        <end position="221"/>
    </location>
</feature>
<name>A0A6B0R2E3_9CETA</name>
<comment type="caution">
    <text evidence="2">The sequence shown here is derived from an EMBL/GenBank/DDBJ whole genome shotgun (WGS) entry which is preliminary data.</text>
</comment>
<gene>
    <name evidence="2" type="ORF">E5288_WYG020710</name>
</gene>
<evidence type="ECO:0000256" key="1">
    <source>
        <dbReference type="SAM" id="MobiDB-lite"/>
    </source>
</evidence>
<organism evidence="2 3">
    <name type="scientific">Bos mutus</name>
    <name type="common">wild yak</name>
    <dbReference type="NCBI Taxonomy" id="72004"/>
    <lineage>
        <taxon>Eukaryota</taxon>
        <taxon>Metazoa</taxon>
        <taxon>Chordata</taxon>
        <taxon>Craniata</taxon>
        <taxon>Vertebrata</taxon>
        <taxon>Euteleostomi</taxon>
        <taxon>Mammalia</taxon>
        <taxon>Eutheria</taxon>
        <taxon>Laurasiatheria</taxon>
        <taxon>Artiodactyla</taxon>
        <taxon>Ruminantia</taxon>
        <taxon>Pecora</taxon>
        <taxon>Bovidae</taxon>
        <taxon>Bovinae</taxon>
        <taxon>Bos</taxon>
    </lineage>
</organism>
<dbReference type="AlphaFoldDB" id="A0A6B0R2E3"/>
<accession>A0A6B0R2E3</accession>